<evidence type="ECO:0000256" key="1">
    <source>
        <dbReference type="SAM" id="Phobius"/>
    </source>
</evidence>
<evidence type="ECO:0000313" key="3">
    <source>
        <dbReference type="Proteomes" id="UP001195624"/>
    </source>
</evidence>
<dbReference type="EMBL" id="JAGGMQ010000001">
    <property type="protein sequence ID" value="MBP2170063.1"/>
    <property type="molecule type" value="Genomic_DNA"/>
</dbReference>
<protein>
    <submittedName>
        <fullName evidence="2">Uncharacterized protein</fullName>
    </submittedName>
</protein>
<organism evidence="2 3">
    <name type="scientific">Winslowiella toletana</name>
    <dbReference type="NCBI Taxonomy" id="92490"/>
    <lineage>
        <taxon>Bacteria</taxon>
        <taxon>Pseudomonadati</taxon>
        <taxon>Pseudomonadota</taxon>
        <taxon>Gammaproteobacteria</taxon>
        <taxon>Enterobacterales</taxon>
        <taxon>Erwiniaceae</taxon>
        <taxon>Winslowiella</taxon>
    </lineage>
</organism>
<keyword evidence="1" id="KW-0812">Transmembrane</keyword>
<keyword evidence="1" id="KW-0472">Membrane</keyword>
<dbReference type="Proteomes" id="UP001195624">
    <property type="component" value="Unassembled WGS sequence"/>
</dbReference>
<proteinExistence type="predicted"/>
<accession>A0ABS4PBN3</accession>
<feature type="transmembrane region" description="Helical" evidence="1">
    <location>
        <begin position="37"/>
        <end position="56"/>
    </location>
</feature>
<evidence type="ECO:0000313" key="2">
    <source>
        <dbReference type="EMBL" id="MBP2170063.1"/>
    </source>
</evidence>
<gene>
    <name evidence="2" type="ORF">J2125_003255</name>
</gene>
<reference evidence="3" key="1">
    <citation type="submission" date="2023-07" db="EMBL/GenBank/DDBJ databases">
        <title>Genome mining of underrepresented organisms for secondary metabolites.</title>
        <authorList>
            <person name="D'Agostino P.M."/>
        </authorList>
    </citation>
    <scope>NUCLEOTIDE SEQUENCE [LARGE SCALE GENOMIC DNA]</scope>
    <source>
        <strain evidence="3">WS4403</strain>
    </source>
</reference>
<name>A0ABS4PBN3_9GAMM</name>
<keyword evidence="3" id="KW-1185">Reference proteome</keyword>
<comment type="caution">
    <text evidence="2">The sequence shown here is derived from an EMBL/GenBank/DDBJ whole genome shotgun (WGS) entry which is preliminary data.</text>
</comment>
<keyword evidence="1" id="KW-1133">Transmembrane helix</keyword>
<sequence>MLVFSYLPAACGIFFAFLPATDHLLSAFGYAVEKYSAGVIMRAVQLLLLSATVLLASPGFASSNQAWAAADKAMAQACIKASGLKNATPAGKIMLFDDRVGYSALLLQGRYPQKHMNNQRGRELCLYQRSTKTASVTEADSLMAKTP</sequence>